<dbReference type="CDD" id="cd01856">
    <property type="entry name" value="YlqF"/>
    <property type="match status" value="1"/>
</dbReference>
<dbReference type="GO" id="GO:0006412">
    <property type="term" value="P:translation"/>
    <property type="evidence" value="ECO:0007669"/>
    <property type="project" value="TreeGrafter"/>
</dbReference>
<comment type="caution">
    <text evidence="6">The sequence shown here is derived from an EMBL/GenBank/DDBJ whole genome shotgun (WGS) entry which is preliminary data.</text>
</comment>
<name>A0AAW5K3L8_9BACT</name>
<dbReference type="EMBL" id="JANFYT010000001">
    <property type="protein sequence ID" value="MCQ4812902.1"/>
    <property type="molecule type" value="Genomic_DNA"/>
</dbReference>
<keyword evidence="3" id="KW-0963">Cytoplasm</keyword>
<feature type="domain" description="G" evidence="5">
    <location>
        <begin position="111"/>
        <end position="203"/>
    </location>
</feature>
<organism evidence="6 7">
    <name type="scientific">Cloacibacillus evryensis</name>
    <dbReference type="NCBI Taxonomy" id="508460"/>
    <lineage>
        <taxon>Bacteria</taxon>
        <taxon>Thermotogati</taxon>
        <taxon>Synergistota</taxon>
        <taxon>Synergistia</taxon>
        <taxon>Synergistales</taxon>
        <taxon>Synergistaceae</taxon>
        <taxon>Cloacibacillus</taxon>
    </lineage>
</organism>
<dbReference type="Proteomes" id="UP001205919">
    <property type="component" value="Unassembled WGS sequence"/>
</dbReference>
<sequence>MPRTVWYPGHMAKGRRQLEALAADIDLLIEVRDARAPRLTSSPMLSLFAPKIETMVVLSKADLADDRITKLWVEHLRREGLTAWPLDLRKGGMGRIIKNLTDKKPAFRDLRMAVVGTPNVGKSMLINQLVGRKAAPVGGIPGITKGVSWFKGQGFLLVDSPGILDPHSDARAHRLISWIGSSRGQVIGNLEEHAKDCIKFMIDKGLWRGVEAAWGIKPEGPPNDILENIGRRLGKLKTGGTVDMEAAGRVFIDSFATGKLGRMSLEKPQDPPLWESL</sequence>
<feature type="binding site" evidence="4">
    <location>
        <position position="162"/>
    </location>
    <ligand>
        <name>GTP</name>
        <dbReference type="ChEBI" id="CHEBI:37565"/>
    </ligand>
</feature>
<dbReference type="AlphaFoldDB" id="A0AAW5K3L8"/>
<dbReference type="PRINTS" id="PR00326">
    <property type="entry name" value="GTP1OBG"/>
</dbReference>
<dbReference type="GO" id="GO:0005737">
    <property type="term" value="C:cytoplasm"/>
    <property type="evidence" value="ECO:0007669"/>
    <property type="project" value="UniProtKB-SubCell"/>
</dbReference>
<evidence type="ECO:0000256" key="3">
    <source>
        <dbReference type="PIRNR" id="PIRNR006230"/>
    </source>
</evidence>
<comment type="subcellular location">
    <subcellularLocation>
        <location evidence="3">Cytoplasm</location>
    </subcellularLocation>
</comment>
<dbReference type="PIRSF" id="PIRSF006230">
    <property type="entry name" value="MG442"/>
    <property type="match status" value="1"/>
</dbReference>
<dbReference type="PANTHER" id="PTHR45782">
    <property type="entry name" value="MITOCHONDRIAL RIBOSOME-ASSOCIATED GTPASE 1"/>
    <property type="match status" value="1"/>
</dbReference>
<keyword evidence="1 3" id="KW-0547">Nucleotide-binding</keyword>
<gene>
    <name evidence="6" type="ORF">NE630_00530</name>
</gene>
<dbReference type="InterPro" id="IPR016478">
    <property type="entry name" value="GTPase_MTG1"/>
</dbReference>
<dbReference type="Gene3D" id="1.10.1580.10">
    <property type="match status" value="1"/>
</dbReference>
<accession>A0AAW5K3L8</accession>
<dbReference type="Gene3D" id="3.40.50.300">
    <property type="entry name" value="P-loop containing nucleotide triphosphate hydrolases"/>
    <property type="match status" value="1"/>
</dbReference>
<evidence type="ECO:0000313" key="7">
    <source>
        <dbReference type="Proteomes" id="UP001205919"/>
    </source>
</evidence>
<dbReference type="InterPro" id="IPR023179">
    <property type="entry name" value="GTP-bd_ortho_bundle_sf"/>
</dbReference>
<keyword evidence="7" id="KW-1185">Reference proteome</keyword>
<dbReference type="InterPro" id="IPR006073">
    <property type="entry name" value="GTP-bd"/>
</dbReference>
<evidence type="ECO:0000256" key="2">
    <source>
        <dbReference type="ARBA" id="ARBA00023134"/>
    </source>
</evidence>
<comment type="similarity">
    <text evidence="3">Belongs to the TRAFAC class YlqF/YawG GTPase family. MTG1 subfamily.</text>
</comment>
<evidence type="ECO:0000259" key="5">
    <source>
        <dbReference type="Pfam" id="PF01926"/>
    </source>
</evidence>
<dbReference type="SUPFAM" id="SSF52540">
    <property type="entry name" value="P-loop containing nucleoside triphosphate hydrolases"/>
    <property type="match status" value="1"/>
</dbReference>
<evidence type="ECO:0000256" key="4">
    <source>
        <dbReference type="PIRSR" id="PIRSR006230-1"/>
    </source>
</evidence>
<proteinExistence type="inferred from homology"/>
<dbReference type="Pfam" id="PF01926">
    <property type="entry name" value="MMR_HSR1"/>
    <property type="match status" value="1"/>
</dbReference>
<dbReference type="GO" id="GO:0005525">
    <property type="term" value="F:GTP binding"/>
    <property type="evidence" value="ECO:0007669"/>
    <property type="project" value="UniProtKB-KW"/>
</dbReference>
<evidence type="ECO:0000313" key="6">
    <source>
        <dbReference type="EMBL" id="MCQ4812902.1"/>
    </source>
</evidence>
<comment type="function">
    <text evidence="3">Required for a late step of 50S ribosomal subunit assembly. Has GTPase activity.</text>
</comment>
<dbReference type="RefSeq" id="WP_256181125.1">
    <property type="nucleotide sequence ID" value="NZ_DBEWVB010000127.1"/>
</dbReference>
<dbReference type="PANTHER" id="PTHR45782:SF4">
    <property type="entry name" value="MITOCHONDRIAL RIBOSOME-ASSOCIATED GTPASE 1"/>
    <property type="match status" value="1"/>
</dbReference>
<dbReference type="GO" id="GO:0003924">
    <property type="term" value="F:GTPase activity"/>
    <property type="evidence" value="ECO:0007669"/>
    <property type="project" value="TreeGrafter"/>
</dbReference>
<dbReference type="InterPro" id="IPR027417">
    <property type="entry name" value="P-loop_NTPase"/>
</dbReference>
<reference evidence="6 7" key="1">
    <citation type="submission" date="2022-06" db="EMBL/GenBank/DDBJ databases">
        <title>Isolation of gut microbiota from human fecal samples.</title>
        <authorList>
            <person name="Pamer E.G."/>
            <person name="Barat B."/>
            <person name="Waligurski E."/>
            <person name="Medina S."/>
            <person name="Paddock L."/>
            <person name="Mostad J."/>
        </authorList>
    </citation>
    <scope>NUCLEOTIDE SEQUENCE [LARGE SCALE GENOMIC DNA]</scope>
    <source>
        <strain evidence="6 7">DFI.9.90</strain>
    </source>
</reference>
<keyword evidence="2 3" id="KW-0342">GTP-binding</keyword>
<evidence type="ECO:0000256" key="1">
    <source>
        <dbReference type="ARBA" id="ARBA00022741"/>
    </source>
</evidence>
<protein>
    <recommendedName>
        <fullName evidence="3">Ribosome biogenesis GTPase A</fullName>
    </recommendedName>
</protein>